<dbReference type="Gene3D" id="3.30.830.10">
    <property type="entry name" value="Metalloenzyme, LuxS/M16 peptidase-like"/>
    <property type="match status" value="1"/>
</dbReference>
<dbReference type="EMBL" id="ODYU01005015">
    <property type="protein sequence ID" value="SOQ45486.1"/>
    <property type="molecule type" value="Genomic_DNA"/>
</dbReference>
<feature type="region of interest" description="Disordered" evidence="1">
    <location>
        <begin position="69"/>
        <end position="132"/>
    </location>
</feature>
<sequence>MSKRSSFHKTPKFKPEVKVITNKAKSIINMSLRTEKVEVLPEPIKSDADKKQYKTIRLENGLTALLISDASRLTLGNETSSSEEETSGSDETTDPESESGKSGVSTGSDHHGTKRRGEYDEEKLVSTLINPP</sequence>
<evidence type="ECO:0000313" key="2">
    <source>
        <dbReference type="EMBL" id="SOQ45486.1"/>
    </source>
</evidence>
<accession>A0A2H1VXN7</accession>
<organism evidence="2">
    <name type="scientific">Spodoptera frugiperda</name>
    <name type="common">Fall armyworm</name>
    <dbReference type="NCBI Taxonomy" id="7108"/>
    <lineage>
        <taxon>Eukaryota</taxon>
        <taxon>Metazoa</taxon>
        <taxon>Ecdysozoa</taxon>
        <taxon>Arthropoda</taxon>
        <taxon>Hexapoda</taxon>
        <taxon>Insecta</taxon>
        <taxon>Pterygota</taxon>
        <taxon>Neoptera</taxon>
        <taxon>Endopterygota</taxon>
        <taxon>Lepidoptera</taxon>
        <taxon>Glossata</taxon>
        <taxon>Ditrysia</taxon>
        <taxon>Noctuoidea</taxon>
        <taxon>Noctuidae</taxon>
        <taxon>Amphipyrinae</taxon>
        <taxon>Spodoptera</taxon>
    </lineage>
</organism>
<proteinExistence type="predicted"/>
<evidence type="ECO:0000256" key="1">
    <source>
        <dbReference type="SAM" id="MobiDB-lite"/>
    </source>
</evidence>
<feature type="compositionally biased region" description="Acidic residues" evidence="1">
    <location>
        <begin position="81"/>
        <end position="97"/>
    </location>
</feature>
<reference evidence="2" key="1">
    <citation type="submission" date="2016-07" db="EMBL/GenBank/DDBJ databases">
        <authorList>
            <person name="Bretaudeau A."/>
        </authorList>
    </citation>
    <scope>NUCLEOTIDE SEQUENCE</scope>
    <source>
        <strain evidence="2">Rice</strain>
        <tissue evidence="2">Whole body</tissue>
    </source>
</reference>
<dbReference type="AlphaFoldDB" id="A0A2H1VXN7"/>
<gene>
    <name evidence="2" type="ORF">SFRICE_040305</name>
</gene>
<name>A0A2H1VXN7_SPOFR</name>
<feature type="compositionally biased region" description="Basic and acidic residues" evidence="1">
    <location>
        <begin position="108"/>
        <end position="124"/>
    </location>
</feature>
<protein>
    <submittedName>
        <fullName evidence="2">SFRICE_040305</fullName>
    </submittedName>
</protein>